<dbReference type="InterPro" id="IPR013783">
    <property type="entry name" value="Ig-like_fold"/>
</dbReference>
<dbReference type="AlphaFoldDB" id="A0A1X7V0C0"/>
<proteinExistence type="predicted"/>
<dbReference type="Pfam" id="PF00041">
    <property type="entry name" value="fn3"/>
    <property type="match status" value="1"/>
</dbReference>
<evidence type="ECO:0000256" key="3">
    <source>
        <dbReference type="ARBA" id="ARBA00022833"/>
    </source>
</evidence>
<reference evidence="10" key="1">
    <citation type="journal article" date="2010" name="Nature">
        <title>The Amphimedon queenslandica genome and the evolution of animal complexity.</title>
        <authorList>
            <person name="Srivastava M."/>
            <person name="Simakov O."/>
            <person name="Chapman J."/>
            <person name="Fahey B."/>
            <person name="Gauthier M.E."/>
            <person name="Mitros T."/>
            <person name="Richards G.S."/>
            <person name="Conaco C."/>
            <person name="Dacre M."/>
            <person name="Hellsten U."/>
            <person name="Larroux C."/>
            <person name="Putnam N.H."/>
            <person name="Stanke M."/>
            <person name="Adamska M."/>
            <person name="Darling A."/>
            <person name="Degnan S.M."/>
            <person name="Oakley T.H."/>
            <person name="Plachetzki D.C."/>
            <person name="Zhai Y."/>
            <person name="Adamski M."/>
            <person name="Calcino A."/>
            <person name="Cummins S.F."/>
            <person name="Goodstein D.M."/>
            <person name="Harris C."/>
            <person name="Jackson D.J."/>
            <person name="Leys S.P."/>
            <person name="Shu S."/>
            <person name="Woodcroft B.J."/>
            <person name="Vervoort M."/>
            <person name="Kosik K.S."/>
            <person name="Manning G."/>
            <person name="Degnan B.M."/>
            <person name="Rokhsar D.S."/>
        </authorList>
    </citation>
    <scope>NUCLEOTIDE SEQUENCE [LARGE SCALE GENOMIC DNA]</scope>
</reference>
<keyword evidence="3" id="KW-0862">Zinc</keyword>
<protein>
    <recommendedName>
        <fullName evidence="11">RING-type domain-containing protein</fullName>
    </recommendedName>
</protein>
<feature type="compositionally biased region" description="Low complexity" evidence="6">
    <location>
        <begin position="739"/>
        <end position="756"/>
    </location>
</feature>
<keyword evidence="10" id="KW-1185">Reference proteome</keyword>
<evidence type="ECO:0000313" key="10">
    <source>
        <dbReference type="Proteomes" id="UP000007879"/>
    </source>
</evidence>
<evidence type="ECO:0000256" key="6">
    <source>
        <dbReference type="SAM" id="MobiDB-lite"/>
    </source>
</evidence>
<dbReference type="SUPFAM" id="SSF57850">
    <property type="entry name" value="RING/U-box"/>
    <property type="match status" value="1"/>
</dbReference>
<dbReference type="EnsemblMetazoa" id="Aqu2.1.33396_001">
    <property type="protein sequence ID" value="Aqu2.1.33396_001"/>
    <property type="gene ID" value="Aqu2.1.33396"/>
</dbReference>
<dbReference type="CDD" id="cd19757">
    <property type="entry name" value="Bbox1"/>
    <property type="match status" value="1"/>
</dbReference>
<keyword evidence="5" id="KW-0175">Coiled coil</keyword>
<feature type="domain" description="Fibronectin type-III" evidence="8">
    <location>
        <begin position="364"/>
        <end position="474"/>
    </location>
</feature>
<keyword evidence="1" id="KW-0479">Metal-binding</keyword>
<accession>A0A1X7V0C0</accession>
<feature type="region of interest" description="Disordered" evidence="6">
    <location>
        <begin position="580"/>
        <end position="615"/>
    </location>
</feature>
<dbReference type="GO" id="GO:0008270">
    <property type="term" value="F:zinc ion binding"/>
    <property type="evidence" value="ECO:0007669"/>
    <property type="project" value="UniProtKB-KW"/>
</dbReference>
<gene>
    <name evidence="9" type="primary">109581576</name>
</gene>
<dbReference type="KEGG" id="aqu:109581576"/>
<dbReference type="PROSITE" id="PS50853">
    <property type="entry name" value="FN3"/>
    <property type="match status" value="1"/>
</dbReference>
<evidence type="ECO:0000259" key="8">
    <source>
        <dbReference type="PROSITE" id="PS50853"/>
    </source>
</evidence>
<dbReference type="Gene3D" id="2.60.40.10">
    <property type="entry name" value="Immunoglobulins"/>
    <property type="match status" value="1"/>
</dbReference>
<dbReference type="SUPFAM" id="SSF49265">
    <property type="entry name" value="Fibronectin type III"/>
    <property type="match status" value="1"/>
</dbReference>
<dbReference type="InterPro" id="IPR017907">
    <property type="entry name" value="Znf_RING_CS"/>
</dbReference>
<dbReference type="InterPro" id="IPR013083">
    <property type="entry name" value="Znf_RING/FYVE/PHD"/>
</dbReference>
<dbReference type="Pfam" id="PF13639">
    <property type="entry name" value="zf-RING_2"/>
    <property type="match status" value="1"/>
</dbReference>
<dbReference type="PANTHER" id="PTHR25462">
    <property type="entry name" value="BONUS, ISOFORM C-RELATED"/>
    <property type="match status" value="1"/>
</dbReference>
<dbReference type="STRING" id="400682.A0A1X7V0C0"/>
<feature type="domain" description="RING-type" evidence="7">
    <location>
        <begin position="17"/>
        <end position="61"/>
    </location>
</feature>
<evidence type="ECO:0000256" key="1">
    <source>
        <dbReference type="ARBA" id="ARBA00022723"/>
    </source>
</evidence>
<dbReference type="PROSITE" id="PS50089">
    <property type="entry name" value="ZF_RING_2"/>
    <property type="match status" value="1"/>
</dbReference>
<dbReference type="SMART" id="SM00184">
    <property type="entry name" value="RING"/>
    <property type="match status" value="1"/>
</dbReference>
<dbReference type="InParanoid" id="A0A1X7V0C0"/>
<dbReference type="InterPro" id="IPR036116">
    <property type="entry name" value="FN3_sf"/>
</dbReference>
<keyword evidence="2 4" id="KW-0863">Zinc-finger</keyword>
<dbReference type="CDD" id="cd00063">
    <property type="entry name" value="FN3"/>
    <property type="match status" value="1"/>
</dbReference>
<dbReference type="Proteomes" id="UP000007879">
    <property type="component" value="Unassembled WGS sequence"/>
</dbReference>
<evidence type="ECO:0000259" key="7">
    <source>
        <dbReference type="PROSITE" id="PS50089"/>
    </source>
</evidence>
<evidence type="ECO:0000256" key="4">
    <source>
        <dbReference type="PROSITE-ProRule" id="PRU00175"/>
    </source>
</evidence>
<dbReference type="InterPro" id="IPR003961">
    <property type="entry name" value="FN3_dom"/>
</dbReference>
<evidence type="ECO:0000256" key="2">
    <source>
        <dbReference type="ARBA" id="ARBA00022771"/>
    </source>
</evidence>
<dbReference type="eggNOG" id="KOG4185">
    <property type="taxonomic scope" value="Eukaryota"/>
</dbReference>
<dbReference type="PANTHER" id="PTHR25462:SF296">
    <property type="entry name" value="MEIOTIC P26, ISOFORM F"/>
    <property type="match status" value="1"/>
</dbReference>
<evidence type="ECO:0008006" key="11">
    <source>
        <dbReference type="Google" id="ProtNLM"/>
    </source>
</evidence>
<dbReference type="PROSITE" id="PS00518">
    <property type="entry name" value="ZF_RING_1"/>
    <property type="match status" value="1"/>
</dbReference>
<evidence type="ECO:0000313" key="9">
    <source>
        <dbReference type="EnsemblMetazoa" id="Aqu2.1.33396_001"/>
    </source>
</evidence>
<dbReference type="Gene3D" id="3.30.40.10">
    <property type="entry name" value="Zinc/RING finger domain, C3HC4 (zinc finger)"/>
    <property type="match status" value="1"/>
</dbReference>
<evidence type="ECO:0000256" key="5">
    <source>
        <dbReference type="SAM" id="Coils"/>
    </source>
</evidence>
<dbReference type="EnsemblMetazoa" id="XM_019995834.1">
    <property type="protein sequence ID" value="XP_019851393.1"/>
    <property type="gene ID" value="LOC109581576"/>
</dbReference>
<dbReference type="OrthoDB" id="252722at2759"/>
<feature type="compositionally biased region" description="Basic and acidic residues" evidence="6">
    <location>
        <begin position="600"/>
        <end position="609"/>
    </location>
</feature>
<name>A0A1X7V0C0_AMPQE</name>
<dbReference type="CDD" id="cd16449">
    <property type="entry name" value="RING-HC"/>
    <property type="match status" value="1"/>
</dbReference>
<feature type="coiled-coil region" evidence="5">
    <location>
        <begin position="260"/>
        <end position="287"/>
    </location>
</feature>
<dbReference type="InterPro" id="IPR047153">
    <property type="entry name" value="TRIM45/56/19-like"/>
</dbReference>
<feature type="region of interest" description="Disordered" evidence="6">
    <location>
        <begin position="733"/>
        <end position="764"/>
    </location>
</feature>
<sequence>MENSDGGQVLKGIYLECIICTLDYGLDADRVPRVLNCGHTFCHSCLRQCLRNDGIPCPFCSAVTGVTFGDVSRIPVNYSILDMLAIENKPEEEEEDDELCEVCVKVPPTIICVSCSPMGVKFCDECDKKEHNRSFKPVQLHKRIPLKDYNFSIMCSRHNGTVATHYSELLNHFACLQCQSDPDWSGRSQSFLQVIDAAEHLRVRAAKYNYQCSLTMKQLHNTQKELDSTLLKLVQSAGEAKLAITSEFQRLADALQLRQQKLLKRVEEEYRNRKESLEQQKSQVIERSHALSGHHEHLKSLLQRSNEDFLRGYNHVMDGVMVYLHGEDNNSLFSVSAPGDLPFFFRGKMEEEMKSHGAVGGGPVPQNILCQRVPLHQSTMPQLSWSLPQYNNEVTQYEVEYEYIPDERPPSPGNSGLLSAGMSQPAVVPKSGKAQAHIMNDLVPGCRYRFRVRSRSIAGWGMWSDSTTGRFDGFPVQMGFTGEKVSIKVPVNGEYRITAAGAKAANGGKFKGGRGAIISAVFKLEAYDRIEVAVGGMSQMGTEGHSGGGGGTFVLLSNLGECKLDNLLIVAGGGGGTRGYDDQDEDGYDASLETSGIDGRGNEHGEGGKEGLPGTDADYSWYQGPCWGCGGAGFTKSSKTAKCYSEGLEGGQNGGFGGGGGVGLYGGGGGGGFSGGGGGRGGGGGGSYVKKTATQVSKRVGNEKDGYVRIERVNSSQDPLICISRKEIFNGTGLSGIITPRSESSSGSSSPTNNRSPQNTQLIQ</sequence>
<reference evidence="9" key="2">
    <citation type="submission" date="2017-05" db="UniProtKB">
        <authorList>
            <consortium name="EnsemblMetazoa"/>
        </authorList>
    </citation>
    <scope>IDENTIFICATION</scope>
</reference>
<organism evidence="9">
    <name type="scientific">Amphimedon queenslandica</name>
    <name type="common">Sponge</name>
    <dbReference type="NCBI Taxonomy" id="400682"/>
    <lineage>
        <taxon>Eukaryota</taxon>
        <taxon>Metazoa</taxon>
        <taxon>Porifera</taxon>
        <taxon>Demospongiae</taxon>
        <taxon>Heteroscleromorpha</taxon>
        <taxon>Haplosclerida</taxon>
        <taxon>Niphatidae</taxon>
        <taxon>Amphimedon</taxon>
    </lineage>
</organism>
<dbReference type="InterPro" id="IPR001841">
    <property type="entry name" value="Znf_RING"/>
</dbReference>